<evidence type="ECO:0000256" key="1">
    <source>
        <dbReference type="SAM" id="Phobius"/>
    </source>
</evidence>
<evidence type="ECO:0000313" key="2">
    <source>
        <dbReference type="EMBL" id="AZA87152.1"/>
    </source>
</evidence>
<keyword evidence="1" id="KW-0812">Transmembrane</keyword>
<keyword evidence="5" id="KW-1185">Reference proteome</keyword>
<keyword evidence="1" id="KW-0472">Membrane</keyword>
<organism evidence="2 4">
    <name type="scientific">Chryseobacterium shandongense</name>
    <dbReference type="NCBI Taxonomy" id="1493872"/>
    <lineage>
        <taxon>Bacteria</taxon>
        <taxon>Pseudomonadati</taxon>
        <taxon>Bacteroidota</taxon>
        <taxon>Flavobacteriia</taxon>
        <taxon>Flavobacteriales</taxon>
        <taxon>Weeksellaceae</taxon>
        <taxon>Chryseobacterium group</taxon>
        <taxon>Chryseobacterium</taxon>
    </lineage>
</organism>
<proteinExistence type="predicted"/>
<protein>
    <recommendedName>
        <fullName evidence="6">Lipoprotein</fullName>
    </recommendedName>
</protein>
<dbReference type="PROSITE" id="PS51257">
    <property type="entry name" value="PROKAR_LIPOPROTEIN"/>
    <property type="match status" value="1"/>
</dbReference>
<sequence>MKTTFIFIFFILGCFAFTGCKSKQLPGEIKERLIYQTETVKDTVLVVEKDSSFYSAYIECVNGKPVLKSPSEKADKTKSLPKSKAGKHLAIPNVKLENGILSVDCQKEAQNIFFHWKEKFTKEYEKTHKPVPVPMPLTKWQEAKMAIGTLVIWATGLIALAYLIRFLIRRKIF</sequence>
<evidence type="ECO:0000313" key="3">
    <source>
        <dbReference type="EMBL" id="AZA95581.1"/>
    </source>
</evidence>
<feature type="transmembrane region" description="Helical" evidence="1">
    <location>
        <begin position="145"/>
        <end position="168"/>
    </location>
</feature>
<dbReference type="Proteomes" id="UP000274073">
    <property type="component" value="Chromosome"/>
</dbReference>
<evidence type="ECO:0000313" key="4">
    <source>
        <dbReference type="Proteomes" id="UP000274073"/>
    </source>
</evidence>
<evidence type="ECO:0008006" key="6">
    <source>
        <dbReference type="Google" id="ProtNLM"/>
    </source>
</evidence>
<dbReference type="Proteomes" id="UP000281741">
    <property type="component" value="Chromosome"/>
</dbReference>
<name>A0AAD1DL84_9FLAO</name>
<gene>
    <name evidence="2" type="ORF">EG349_10310</name>
    <name evidence="3" type="ORF">EG353_08385</name>
</gene>
<dbReference type="EMBL" id="CP033912">
    <property type="protein sequence ID" value="AZA95581.1"/>
    <property type="molecule type" value="Genomic_DNA"/>
</dbReference>
<dbReference type="RefSeq" id="WP_123854459.1">
    <property type="nucleotide sequence ID" value="NZ_CP033912.1"/>
</dbReference>
<dbReference type="EMBL" id="CP033915">
    <property type="protein sequence ID" value="AZA87152.1"/>
    <property type="molecule type" value="Genomic_DNA"/>
</dbReference>
<evidence type="ECO:0000313" key="5">
    <source>
        <dbReference type="Proteomes" id="UP000281741"/>
    </source>
</evidence>
<dbReference type="AlphaFoldDB" id="A0AAD1DL84"/>
<accession>A0AAD1DL84</accession>
<reference evidence="4 5" key="1">
    <citation type="submission" date="2018-11" db="EMBL/GenBank/DDBJ databases">
        <title>Proposal to divide the Flavobacteriaceae and reorganize its genera based on Amino Acid Identity values calculated from whole genome sequences.</title>
        <authorList>
            <person name="Nicholson A.C."/>
            <person name="Gulvik C.A."/>
            <person name="Whitney A.M."/>
            <person name="Humrighouse B.W."/>
            <person name="Bell M."/>
            <person name="Holmes B."/>
            <person name="Steigerwalt A.G."/>
            <person name="Villarma A."/>
            <person name="Sheth M."/>
            <person name="Batra D."/>
            <person name="Pryor J."/>
            <person name="Bernardet J.-F."/>
            <person name="Hugo C."/>
            <person name="Kampfer P."/>
            <person name="Newman J."/>
            <person name="McQuiston J.R."/>
        </authorList>
    </citation>
    <scope>NUCLEOTIDE SEQUENCE [LARGE SCALE GENOMIC DNA]</scope>
    <source>
        <strain evidence="2 4">G0207</strain>
        <strain evidence="3 5">H5143</strain>
    </source>
</reference>
<keyword evidence="1" id="KW-1133">Transmembrane helix</keyword>